<evidence type="ECO:0000256" key="1">
    <source>
        <dbReference type="ARBA" id="ARBA00007553"/>
    </source>
</evidence>
<dbReference type="SMART" id="SM00644">
    <property type="entry name" value="Ami_2"/>
    <property type="match status" value="1"/>
</dbReference>
<dbReference type="CDD" id="cd06583">
    <property type="entry name" value="PGRP"/>
    <property type="match status" value="1"/>
</dbReference>
<dbReference type="PANTHER" id="PTHR30417">
    <property type="entry name" value="N-ACETYLMURAMOYL-L-ALANINE AMIDASE AMID"/>
    <property type="match status" value="1"/>
</dbReference>
<evidence type="ECO:0000313" key="4">
    <source>
        <dbReference type="EMBL" id="MBV3381941.1"/>
    </source>
</evidence>
<dbReference type="Proteomes" id="UP001196408">
    <property type="component" value="Unassembled WGS sequence"/>
</dbReference>
<dbReference type="GO" id="GO:0009253">
    <property type="term" value="P:peptidoglycan catabolic process"/>
    <property type="evidence" value="ECO:0007669"/>
    <property type="project" value="InterPro"/>
</dbReference>
<feature type="domain" description="N-acetylmuramoyl-L-alanine amidase" evidence="3">
    <location>
        <begin position="163"/>
        <end position="307"/>
    </location>
</feature>
<protein>
    <submittedName>
        <fullName evidence="4">N-acetylmuramoyl-L-alanine amidase</fullName>
        <ecNumber evidence="4">3.5.1.28</ecNumber>
    </submittedName>
</protein>
<dbReference type="InterPro" id="IPR051206">
    <property type="entry name" value="NAMLAA_amidase_2"/>
</dbReference>
<reference evidence="4 7" key="1">
    <citation type="submission" date="2021-06" db="EMBL/GenBank/DDBJ databases">
        <title>Collection of gut derived symbiotic bacterial strains cultured from healthy donors.</title>
        <authorList>
            <person name="Lin H."/>
            <person name="Littmann E."/>
            <person name="Pamer E.G."/>
        </authorList>
    </citation>
    <scope>NUCLEOTIDE SEQUENCE</scope>
    <source>
        <strain evidence="5 7">MSK.21.70</strain>
        <strain evidence="4">MSK.21.82</strain>
    </source>
</reference>
<dbReference type="GO" id="GO:0009254">
    <property type="term" value="P:peptidoglycan turnover"/>
    <property type="evidence" value="ECO:0007669"/>
    <property type="project" value="TreeGrafter"/>
</dbReference>
<evidence type="ECO:0000313" key="7">
    <source>
        <dbReference type="Proteomes" id="UP001197492"/>
    </source>
</evidence>
<dbReference type="RefSeq" id="WP_217747006.1">
    <property type="nucleotide sequence ID" value="NZ_JAHOEB010000005.1"/>
</dbReference>
<keyword evidence="4" id="KW-0378">Hydrolase</keyword>
<feature type="transmembrane region" description="Helical" evidence="2">
    <location>
        <begin position="12"/>
        <end position="30"/>
    </location>
</feature>
<keyword evidence="2" id="KW-0472">Membrane</keyword>
<gene>
    <name evidence="4" type="ORF">KSV97_01610</name>
    <name evidence="5" type="ORF">KSW06_01625</name>
</gene>
<dbReference type="EMBL" id="JAHOEL010000005">
    <property type="protein sequence ID" value="MBV3391966.1"/>
    <property type="molecule type" value="Genomic_DNA"/>
</dbReference>
<comment type="similarity">
    <text evidence="1">Belongs to the N-acetylmuramoyl-L-alanine amidase 2 family.</text>
</comment>
<proteinExistence type="inferred from homology"/>
<dbReference type="EMBL" id="JAHOEF010000005">
    <property type="protein sequence ID" value="MBV3381941.1"/>
    <property type="molecule type" value="Genomic_DNA"/>
</dbReference>
<evidence type="ECO:0000313" key="6">
    <source>
        <dbReference type="Proteomes" id="UP001196408"/>
    </source>
</evidence>
<dbReference type="Proteomes" id="UP001197492">
    <property type="component" value="Unassembled WGS sequence"/>
</dbReference>
<dbReference type="GO" id="GO:0008745">
    <property type="term" value="F:N-acetylmuramoyl-L-alanine amidase activity"/>
    <property type="evidence" value="ECO:0007669"/>
    <property type="project" value="UniProtKB-EC"/>
</dbReference>
<evidence type="ECO:0000313" key="5">
    <source>
        <dbReference type="EMBL" id="MBV3391966.1"/>
    </source>
</evidence>
<dbReference type="InterPro" id="IPR002502">
    <property type="entry name" value="Amidase_domain"/>
</dbReference>
<sequence length="318" mass="35625">MKHQKLTIKQKRILKNILVVVLLIISFPSYTPTQVIIKSDHILISNHLLSRPIECSSFDGLTYTGLDGKKYSHNSYVGVQPLTISNTISFNSSKTLYSAPFSYYATSNTVPAGSYHVTKEAGRYMYIEGKGWVSSQYVSIDVNDSIENTTGIPLYKDYMIPDSSSHRTHYAMRPLYITIHTTDNTNRGANALSHAKLQYTGNVRSASWHYTVDDHSIYQSLPLNQQAGHAGDGVMPGNSASIAIEICVNSDGHLYIAEKNAAKLAAALLKQYNLSVDQLRMHHDWSGKECPRPMIEGQSGSMNWDSFKRQVYNYMRTV</sequence>
<keyword evidence="7" id="KW-1185">Reference proteome</keyword>
<evidence type="ECO:0000256" key="2">
    <source>
        <dbReference type="SAM" id="Phobius"/>
    </source>
</evidence>
<keyword evidence="2" id="KW-1133">Transmembrane helix</keyword>
<keyword evidence="2" id="KW-0812">Transmembrane</keyword>
<evidence type="ECO:0000259" key="3">
    <source>
        <dbReference type="SMART" id="SM00644"/>
    </source>
</evidence>
<dbReference type="AlphaFoldDB" id="A0AAW4MVY2"/>
<dbReference type="EC" id="3.5.1.28" evidence="4"/>
<organism evidence="4 6">
    <name type="scientific">Catenibacterium mitsuokai</name>
    <dbReference type="NCBI Taxonomy" id="100886"/>
    <lineage>
        <taxon>Bacteria</taxon>
        <taxon>Bacillati</taxon>
        <taxon>Bacillota</taxon>
        <taxon>Erysipelotrichia</taxon>
        <taxon>Erysipelotrichales</taxon>
        <taxon>Coprobacillaceae</taxon>
        <taxon>Catenibacterium</taxon>
    </lineage>
</organism>
<comment type="caution">
    <text evidence="4">The sequence shown here is derived from an EMBL/GenBank/DDBJ whole genome shotgun (WGS) entry which is preliminary data.</text>
</comment>
<dbReference type="Pfam" id="PF01510">
    <property type="entry name" value="Amidase_2"/>
    <property type="match status" value="1"/>
</dbReference>
<name>A0AAW4MVY2_9FIRM</name>
<accession>A0AAW4MVY2</accession>
<dbReference type="PANTHER" id="PTHR30417:SF11">
    <property type="entry name" value="N-ACETYLMURAMOYL-L-ALANINE AMIDASE XLYA"/>
    <property type="match status" value="1"/>
</dbReference>